<proteinExistence type="predicted"/>
<dbReference type="InterPro" id="IPR039491">
    <property type="entry name" value="REX1-B"/>
</dbReference>
<organism evidence="3">
    <name type="scientific">Ostreococcus tauri</name>
    <name type="common">Marine green alga</name>
    <dbReference type="NCBI Taxonomy" id="70448"/>
    <lineage>
        <taxon>Eukaryota</taxon>
        <taxon>Viridiplantae</taxon>
        <taxon>Chlorophyta</taxon>
        <taxon>Mamiellophyceae</taxon>
        <taxon>Mamiellales</taxon>
        <taxon>Bathycoccaceae</taxon>
        <taxon>Ostreococcus</taxon>
    </lineage>
</organism>
<dbReference type="AntiFam" id="ANF00182">
    <property type="entry name" value="Shadow ORF (opposite rplL)"/>
</dbReference>
<sequence length="503" mass="54992">MSVAAVASRAIAPEPTTATGRANARDIAPLEGTVRELLETFFDTQRERCAAYERWNAASAAALAGTLSDEAFVSATTAATASMGALSEKVRRTRERNTRDRLNAILTTTTTMNVQIIACERGLRKLECDEMATMVRIVQMGERTRLEMTCALHALRRARNRGEWSWQRSDAKVRMDNVARASEVNVDEVSGELRPSWAHVSGDNASACTRGCACVQEAPEPTREEFDNAVAEATQELERSAQEINDAVEELRYALEDELALPIYYRRLTRLFFLDKELEACSTQRLLDGALGTAFLELLLSGFDFFLLLAREDGERNPKSVRPRTTLMIAMRLSAATSSMTRSNSVFSSTASAAAGPAAITTPPAGAEASTPNTSSICLTSSDASRSCARCNEIDCQSSSSGFYSQGGFPRWNDPLARAHPRERANARTRLHRITRTVSVFISSMMESVFAEARTTPARFAAAGRETCVSGEPFGQSSRSSSSRARLVGAREKNHARGIFAHR</sequence>
<keyword evidence="1" id="KW-0175">Coiled coil</keyword>
<dbReference type="PANTHER" id="PTHR28309:SF1">
    <property type="entry name" value="REQUIRED FOR EXCISION 1-B DOMAIN-CONTAINING PROTEIN"/>
    <property type="match status" value="1"/>
</dbReference>
<gene>
    <name evidence="3" type="ORF">BE221DRAFT_165966</name>
</gene>
<dbReference type="AlphaFoldDB" id="A0A1Y5INC0"/>
<protein>
    <submittedName>
        <fullName evidence="3">Uncharacterized protein</fullName>
    </submittedName>
</protein>
<evidence type="ECO:0000313" key="3">
    <source>
        <dbReference type="EMBL" id="OUS49664.1"/>
    </source>
</evidence>
<feature type="coiled-coil region" evidence="1">
    <location>
        <begin position="223"/>
        <end position="254"/>
    </location>
</feature>
<dbReference type="EMBL" id="KZ155771">
    <property type="protein sequence ID" value="OUS49664.1"/>
    <property type="molecule type" value="Genomic_DNA"/>
</dbReference>
<accession>A0A1Y5INC0</accession>
<dbReference type="Proteomes" id="UP000195557">
    <property type="component" value="Unassembled WGS sequence"/>
</dbReference>
<evidence type="ECO:0000256" key="2">
    <source>
        <dbReference type="SAM" id="MobiDB-lite"/>
    </source>
</evidence>
<name>A0A1Y5INC0_OSTTA</name>
<dbReference type="Pfam" id="PF14966">
    <property type="entry name" value="DNA_repr_REX1B"/>
    <property type="match status" value="2"/>
</dbReference>
<dbReference type="PANTHER" id="PTHR28309">
    <property type="entry name" value="REQUIRED FOR EXCISION 1-B DOMAIN-CONTAINING PROTEIN"/>
    <property type="match status" value="1"/>
</dbReference>
<reference evidence="3" key="1">
    <citation type="submission" date="2017-04" db="EMBL/GenBank/DDBJ databases">
        <title>Population genomics of picophytoplankton unveils novel chromosome hypervariability.</title>
        <authorList>
            <consortium name="DOE Joint Genome Institute"/>
            <person name="Blanc-Mathieu R."/>
            <person name="Krasovec M."/>
            <person name="Hebrard M."/>
            <person name="Yau S."/>
            <person name="Desgranges E."/>
            <person name="Martin J."/>
            <person name="Schackwitz W."/>
            <person name="Kuo A."/>
            <person name="Salin G."/>
            <person name="Donnadieu C."/>
            <person name="Desdevises Y."/>
            <person name="Sanchez-Ferandin S."/>
            <person name="Moreau H."/>
            <person name="Rivals E."/>
            <person name="Grigoriev I.V."/>
            <person name="Grimsley N."/>
            <person name="Eyre-Walker A."/>
            <person name="Piganeau G."/>
        </authorList>
    </citation>
    <scope>NUCLEOTIDE SEQUENCE [LARGE SCALE GENOMIC DNA]</scope>
    <source>
        <strain evidence="3">RCC 1115</strain>
    </source>
</reference>
<feature type="region of interest" description="Disordered" evidence="2">
    <location>
        <begin position="471"/>
        <end position="503"/>
    </location>
</feature>
<evidence type="ECO:0000256" key="1">
    <source>
        <dbReference type="SAM" id="Coils"/>
    </source>
</evidence>